<reference evidence="1 2" key="1">
    <citation type="submission" date="2022-05" db="EMBL/GenBank/DDBJ databases">
        <authorList>
            <consortium name="Genoscope - CEA"/>
            <person name="William W."/>
        </authorList>
    </citation>
    <scope>NUCLEOTIDE SEQUENCE [LARGE SCALE GENOMIC DNA]</scope>
</reference>
<protein>
    <recommendedName>
        <fullName evidence="3">Reverse transcriptase zinc-binding domain-containing protein</fullName>
    </recommendedName>
</protein>
<accession>A0ABN8QBL8</accession>
<keyword evidence="2" id="KW-1185">Reference proteome</keyword>
<organism evidence="1 2">
    <name type="scientific">Porites lobata</name>
    <dbReference type="NCBI Taxonomy" id="104759"/>
    <lineage>
        <taxon>Eukaryota</taxon>
        <taxon>Metazoa</taxon>
        <taxon>Cnidaria</taxon>
        <taxon>Anthozoa</taxon>
        <taxon>Hexacorallia</taxon>
        <taxon>Scleractinia</taxon>
        <taxon>Fungiina</taxon>
        <taxon>Poritidae</taxon>
        <taxon>Porites</taxon>
    </lineage>
</organism>
<proteinExistence type="predicted"/>
<evidence type="ECO:0000313" key="1">
    <source>
        <dbReference type="EMBL" id="CAH3160950.1"/>
    </source>
</evidence>
<sequence length="402" mass="47549">MVQDYNKGGLRVPSIETMAKSLKLAWISRFLQSIPAHDDESWKVIPNHFFDKYGGLNFLLRCNYDKNFLYKMCLPYVYKLILLHFLELEISYNTQFCRFVLFNNKDILQSNQVNLWRVWMNKNVFLVQDLLGDDDTNLPRSIMGYMKFPPFSYSEFSRKFQLNGNFLQYMQVVSAIPKDLMDDARRCHLDKTSILSESSFQLSADLSLDLLKMKNRNYYWLLIGKDQLEINANMKWERDLLPETILARHHFSRVKNICRDNKLREFYFKLLHRIVVTKGELFMYGIAENALCPYCRQNDSIIHTFCNCHWTKWFFSEVIKWFNVENATSFAPSSSELIFGLNNDIKNQSSSAIVKKLDFTLLFAKYYLYINKLAPKDLSLDEFKAKISWRCDFEKPPPSTSL</sequence>
<dbReference type="Proteomes" id="UP001159405">
    <property type="component" value="Unassembled WGS sequence"/>
</dbReference>
<evidence type="ECO:0008006" key="3">
    <source>
        <dbReference type="Google" id="ProtNLM"/>
    </source>
</evidence>
<name>A0ABN8QBL8_9CNID</name>
<dbReference type="EMBL" id="CALNXK010000118">
    <property type="protein sequence ID" value="CAH3160950.1"/>
    <property type="molecule type" value="Genomic_DNA"/>
</dbReference>
<gene>
    <name evidence="1" type="ORF">PLOB_00004280</name>
</gene>
<comment type="caution">
    <text evidence="1">The sequence shown here is derived from an EMBL/GenBank/DDBJ whole genome shotgun (WGS) entry which is preliminary data.</text>
</comment>
<evidence type="ECO:0000313" key="2">
    <source>
        <dbReference type="Proteomes" id="UP001159405"/>
    </source>
</evidence>